<feature type="region of interest" description="Disordered" evidence="2">
    <location>
        <begin position="272"/>
        <end position="323"/>
    </location>
</feature>
<keyword evidence="4" id="KW-1185">Reference proteome</keyword>
<organism evidence="3 4">
    <name type="scientific">Tritrichomonas foetus</name>
    <dbReference type="NCBI Taxonomy" id="1144522"/>
    <lineage>
        <taxon>Eukaryota</taxon>
        <taxon>Metamonada</taxon>
        <taxon>Parabasalia</taxon>
        <taxon>Tritrichomonadida</taxon>
        <taxon>Tritrichomonadidae</taxon>
        <taxon>Tritrichomonas</taxon>
    </lineage>
</organism>
<feature type="compositionally biased region" description="Polar residues" evidence="2">
    <location>
        <begin position="9"/>
        <end position="19"/>
    </location>
</feature>
<proteinExistence type="predicted"/>
<dbReference type="EMBL" id="MLAK01000546">
    <property type="protein sequence ID" value="OHT13204.1"/>
    <property type="molecule type" value="Genomic_DNA"/>
</dbReference>
<name>A0A1J4KTW2_9EUKA</name>
<feature type="compositionally biased region" description="Polar residues" evidence="2">
    <location>
        <begin position="372"/>
        <end position="382"/>
    </location>
</feature>
<feature type="compositionally biased region" description="Basic and acidic residues" evidence="2">
    <location>
        <begin position="293"/>
        <end position="316"/>
    </location>
</feature>
<dbReference type="GeneID" id="94833884"/>
<dbReference type="VEuPathDB" id="TrichDB:TRFO_16769"/>
<feature type="region of interest" description="Disordered" evidence="2">
    <location>
        <begin position="356"/>
        <end position="387"/>
    </location>
</feature>
<accession>A0A1J4KTW2</accession>
<gene>
    <name evidence="3" type="ORF">TRFO_16769</name>
</gene>
<dbReference type="Proteomes" id="UP000179807">
    <property type="component" value="Unassembled WGS sequence"/>
</dbReference>
<evidence type="ECO:0000256" key="1">
    <source>
        <dbReference type="SAM" id="Coils"/>
    </source>
</evidence>
<comment type="caution">
    <text evidence="3">The sequence shown here is derived from an EMBL/GenBank/DDBJ whole genome shotgun (WGS) entry which is preliminary data.</text>
</comment>
<dbReference type="RefSeq" id="XP_068366340.1">
    <property type="nucleotide sequence ID" value="XM_068499180.1"/>
</dbReference>
<dbReference type="AlphaFoldDB" id="A0A1J4KTW2"/>
<evidence type="ECO:0000256" key="2">
    <source>
        <dbReference type="SAM" id="MobiDB-lite"/>
    </source>
</evidence>
<protein>
    <submittedName>
        <fullName evidence="3">Uncharacterized protein</fullName>
    </submittedName>
</protein>
<feature type="compositionally biased region" description="Low complexity" evidence="2">
    <location>
        <begin position="20"/>
        <end position="40"/>
    </location>
</feature>
<evidence type="ECO:0000313" key="4">
    <source>
        <dbReference type="Proteomes" id="UP000179807"/>
    </source>
</evidence>
<feature type="coiled-coil region" evidence="1">
    <location>
        <begin position="583"/>
        <end position="677"/>
    </location>
</feature>
<feature type="region of interest" description="Disordered" evidence="2">
    <location>
        <begin position="1"/>
        <end position="50"/>
    </location>
</feature>
<reference evidence="3" key="1">
    <citation type="submission" date="2016-10" db="EMBL/GenBank/DDBJ databases">
        <authorList>
            <person name="Benchimol M."/>
            <person name="Almeida L.G."/>
            <person name="Vasconcelos A.T."/>
            <person name="Perreira-Neves A."/>
            <person name="Rosa I.A."/>
            <person name="Tasca T."/>
            <person name="Bogo M.R."/>
            <person name="de Souza W."/>
        </authorList>
    </citation>
    <scope>NUCLEOTIDE SEQUENCE [LARGE SCALE GENOMIC DNA]</scope>
    <source>
        <strain evidence="3">K</strain>
    </source>
</reference>
<feature type="coiled-coil region" evidence="1">
    <location>
        <begin position="479"/>
        <end position="520"/>
    </location>
</feature>
<keyword evidence="1" id="KW-0175">Coiled coil</keyword>
<evidence type="ECO:0000313" key="3">
    <source>
        <dbReference type="EMBL" id="OHT13204.1"/>
    </source>
</evidence>
<sequence>MIRAKSPRSPAQQRRVFQTSPSRSRSVPNNNSSPSPSKSPKNIRKDLDNSQKSTQVDITCDFFINEISSRLFFQTQRKKELLSLAKTAKQTGNRYISSHTKSQVIAAQFWNALNSFYSQLTQELTKQFSQNQTTLSRNLSTLKETVDSIKSSKKFSDIQNRTIDLVNQGNSLDKNPDDITYLFNEFKQFQNDLVHDDAVSRQQALKYRLTSTISQVMTQLKNIKDISTFTAKCQNQFDGDHFALESEIPQSDNNKITSSPKTITPTKKIVSKSPIAKSRSPVGSVRPNTNSQDRIRTREENHTENDRNNHKVDSIKKSKPVVSMSTDLRNAKAAALEAKKTKPINEITKIQNQIARITKSKSSSSSGHNKFANHSPNQSNQGRAERKSIHFQTQFDALSDLHKQKTELDYNNLNLNALTESLINNLPEDSREIYQQNYDLRKQRNEYNEQLFSLSLKSLHINQITQRATLHPALSENDLDEMNDEYSIAFNENKKAQKKLDALQDELEKLEEKHDYLLHKKYNPNYVNNDSNRSIGGIKDELDDIKIDYRNRMSTLLAQQLSLQIEAVKQLKMNTEDSILKIRSKAKRELNSLESQKEAIDTEYEEIQELHSIATENNESYIQYGTETLEIDEAESILTDLNKQYGHLTKQADQLQIDATKNEEKIIENEKEKLNTVNHQLLKWISQIKKQTVDIDANLQSLMIQYNIMENKVIDPNFDINTSFIEAIKNAHQKNLDLKNQINEYNQAITDIDVDLGGDDDEKVSIDQRLQSIASKLKKL</sequence>